<comment type="caution">
    <text evidence="1">The sequence shown here is derived from an EMBL/GenBank/DDBJ whole genome shotgun (WGS) entry which is preliminary data.</text>
</comment>
<reference evidence="1 2" key="1">
    <citation type="journal article" date="2015" name="Nat. Commun.">
        <title>Lucilia cuprina genome unlocks parasitic fly biology to underpin future interventions.</title>
        <authorList>
            <person name="Anstead C.A."/>
            <person name="Korhonen P.K."/>
            <person name="Young N.D."/>
            <person name="Hall R.S."/>
            <person name="Jex A.R."/>
            <person name="Murali S.C."/>
            <person name="Hughes D.S."/>
            <person name="Lee S.F."/>
            <person name="Perry T."/>
            <person name="Stroehlein A.J."/>
            <person name="Ansell B.R."/>
            <person name="Breugelmans B."/>
            <person name="Hofmann A."/>
            <person name="Qu J."/>
            <person name="Dugan S."/>
            <person name="Lee S.L."/>
            <person name="Chao H."/>
            <person name="Dinh H."/>
            <person name="Han Y."/>
            <person name="Doddapaneni H.V."/>
            <person name="Worley K.C."/>
            <person name="Muzny D.M."/>
            <person name="Ioannidis P."/>
            <person name="Waterhouse R.M."/>
            <person name="Zdobnov E.M."/>
            <person name="James P.J."/>
            <person name="Bagnall N.H."/>
            <person name="Kotze A.C."/>
            <person name="Gibbs R.A."/>
            <person name="Richards S."/>
            <person name="Batterham P."/>
            <person name="Gasser R.B."/>
        </authorList>
    </citation>
    <scope>NUCLEOTIDE SEQUENCE [LARGE SCALE GENOMIC DNA]</scope>
    <source>
        <strain evidence="1 2">LS</strain>
        <tissue evidence="1">Full body</tissue>
    </source>
</reference>
<gene>
    <name evidence="1" type="ORF">FF38_04551</name>
</gene>
<evidence type="ECO:0000313" key="1">
    <source>
        <dbReference type="EMBL" id="KNC22342.1"/>
    </source>
</evidence>
<proteinExistence type="predicted"/>
<organism evidence="1 2">
    <name type="scientific">Lucilia cuprina</name>
    <name type="common">Green bottle fly</name>
    <name type="synonym">Australian sheep blowfly</name>
    <dbReference type="NCBI Taxonomy" id="7375"/>
    <lineage>
        <taxon>Eukaryota</taxon>
        <taxon>Metazoa</taxon>
        <taxon>Ecdysozoa</taxon>
        <taxon>Arthropoda</taxon>
        <taxon>Hexapoda</taxon>
        <taxon>Insecta</taxon>
        <taxon>Pterygota</taxon>
        <taxon>Neoptera</taxon>
        <taxon>Endopterygota</taxon>
        <taxon>Diptera</taxon>
        <taxon>Brachycera</taxon>
        <taxon>Muscomorpha</taxon>
        <taxon>Oestroidea</taxon>
        <taxon>Calliphoridae</taxon>
        <taxon>Luciliinae</taxon>
        <taxon>Lucilia</taxon>
    </lineage>
</organism>
<name>A0A0L0BQL5_LUCCU</name>
<dbReference type="AlphaFoldDB" id="A0A0L0BQL5"/>
<evidence type="ECO:0000313" key="2">
    <source>
        <dbReference type="Proteomes" id="UP000037069"/>
    </source>
</evidence>
<sequence length="154" mass="15629">MVPDKVGRWSLEVGLVGRRTTPELSSNEVGGTLLVTVPKGTEDSTFDAFAGVGAAAGFGSVDSEDFSTEATFNASNSGAEAYAEVGFVVGVGDGVAAGTGYGIVAGAGSATVATLDPWSSTSITSLSDSKSASSIAMVKASMRRERVHHFPDKF</sequence>
<keyword evidence="2" id="KW-1185">Reference proteome</keyword>
<dbReference type="Proteomes" id="UP000037069">
    <property type="component" value="Unassembled WGS sequence"/>
</dbReference>
<accession>A0A0L0BQL5</accession>
<protein>
    <submittedName>
        <fullName evidence="1">Uncharacterized protein</fullName>
    </submittedName>
</protein>
<dbReference type="EMBL" id="JRES01001512">
    <property type="protein sequence ID" value="KNC22342.1"/>
    <property type="molecule type" value="Genomic_DNA"/>
</dbReference>